<dbReference type="Gene3D" id="3.40.50.12780">
    <property type="entry name" value="N-terminal domain of ligase-like"/>
    <property type="match status" value="1"/>
</dbReference>
<keyword evidence="13" id="KW-1185">Reference proteome</keyword>
<dbReference type="OrthoDB" id="5484550at2"/>
<comment type="function">
    <text evidence="9">Catalyzes the activation of phenylacetic acid (PA) to phenylacetyl-CoA (PA-CoA).</text>
</comment>
<dbReference type="InterPro" id="IPR045851">
    <property type="entry name" value="AMP-bd_C_sf"/>
</dbReference>
<evidence type="ECO:0000259" key="10">
    <source>
        <dbReference type="Pfam" id="PF00501"/>
    </source>
</evidence>
<evidence type="ECO:0000256" key="6">
    <source>
        <dbReference type="ARBA" id="ARBA00066629"/>
    </source>
</evidence>
<proteinExistence type="inferred from homology"/>
<reference evidence="13" key="1">
    <citation type="submission" date="2017-11" db="EMBL/GenBank/DDBJ databases">
        <authorList>
            <person name="Watanabe M."/>
            <person name="Kojima H."/>
        </authorList>
    </citation>
    <scope>NUCLEOTIDE SEQUENCE [LARGE SCALE GENOMIC DNA]</scope>
    <source>
        <strain evidence="13">Tokyo 01</strain>
    </source>
</reference>
<evidence type="ECO:0000256" key="5">
    <source>
        <dbReference type="ARBA" id="ARBA00061566"/>
    </source>
</evidence>
<dbReference type="InterPro" id="IPR042099">
    <property type="entry name" value="ANL_N_sf"/>
</dbReference>
<sequence length="430" mass="48759">MECWEYSKECSDRAEIEQLQLERLQSTLNRVYKNVRHYRKTFLDIDFMPEDFRTLADLKKLPFITRRDLMRNYPYGMFAVPLREVVRLHAPVLNPDDPVVMGFTRNDLKNWADLMARNLTAAGLDKDDVIQVAPTFGIMTGSFGVQMGAGRIGASVIPLGGGRLPAQVRIMRDFRTTALVATPTFALGILRSLEAMALDPKDLSLKCGIIGSEPWSEADRAELETRLHITATDTYSLAEIFGPGVAWECPEKNGLHMAEDHFIPEIIDPETLEPLPPGSEGELVITTISKEAFPLIRFRTGDITRITYDPCACGRTHCRISRIFRRCDEAFVMRGSRIVPEQVGRVLTRMTGGQPYFQMVVEREGGQDCLTVLVEISDCIFFDEMRKQRRFVEQLHRAVAESLGWEAALKLVEPGTFDRNQKITDRRNLV</sequence>
<dbReference type="GO" id="GO:0000166">
    <property type="term" value="F:nucleotide binding"/>
    <property type="evidence" value="ECO:0007669"/>
    <property type="project" value="UniProtKB-KW"/>
</dbReference>
<gene>
    <name evidence="12" type="ORF">DENIS_2637</name>
</gene>
<evidence type="ECO:0000256" key="4">
    <source>
        <dbReference type="ARBA" id="ARBA00060591"/>
    </source>
</evidence>
<dbReference type="PANTHER" id="PTHR43439:SF1">
    <property type="entry name" value="PHENYLACETATE-COENZYME A LIGASE"/>
    <property type="match status" value="1"/>
</dbReference>
<dbReference type="Gene3D" id="3.30.300.30">
    <property type="match status" value="1"/>
</dbReference>
<evidence type="ECO:0000256" key="3">
    <source>
        <dbReference type="ARBA" id="ARBA00022741"/>
    </source>
</evidence>
<comment type="catalytic activity">
    <reaction evidence="9">
        <text>2-phenylacetate + ATP + CoA = phenylacetyl-CoA + AMP + diphosphate</text>
        <dbReference type="Rhea" id="RHEA:20956"/>
        <dbReference type="ChEBI" id="CHEBI:18401"/>
        <dbReference type="ChEBI" id="CHEBI:30616"/>
        <dbReference type="ChEBI" id="CHEBI:33019"/>
        <dbReference type="ChEBI" id="CHEBI:57287"/>
        <dbReference type="ChEBI" id="CHEBI:57390"/>
        <dbReference type="ChEBI" id="CHEBI:456215"/>
        <dbReference type="EC" id="6.2.1.30"/>
    </reaction>
</comment>
<comment type="subunit">
    <text evidence="1">Monomer.</text>
</comment>
<organism evidence="12 13">
    <name type="scientific">Desulfonema ishimotonii</name>
    <dbReference type="NCBI Taxonomy" id="45657"/>
    <lineage>
        <taxon>Bacteria</taxon>
        <taxon>Pseudomonadati</taxon>
        <taxon>Thermodesulfobacteriota</taxon>
        <taxon>Desulfobacteria</taxon>
        <taxon>Desulfobacterales</taxon>
        <taxon>Desulfococcaceae</taxon>
        <taxon>Desulfonema</taxon>
    </lineage>
</organism>
<comment type="caution">
    <text evidence="12">The sequence shown here is derived from an EMBL/GenBank/DDBJ whole genome shotgun (WGS) entry which is preliminary data.</text>
</comment>
<protein>
    <recommendedName>
        <fullName evidence="7 9">Phenylacetate-coenzyme A ligase</fullName>
        <ecNumber evidence="6 9">6.2.1.30</ecNumber>
    </recommendedName>
    <alternativeName>
        <fullName evidence="8 9">Phenylacetyl-CoA ligase</fullName>
    </alternativeName>
</protein>
<dbReference type="Proteomes" id="UP000288096">
    <property type="component" value="Unassembled WGS sequence"/>
</dbReference>
<dbReference type="Pfam" id="PF14535">
    <property type="entry name" value="AMP-binding_C_2"/>
    <property type="match status" value="1"/>
</dbReference>
<keyword evidence="2 9" id="KW-0436">Ligase</keyword>
<dbReference type="EC" id="6.2.1.30" evidence="6 9"/>
<evidence type="ECO:0000313" key="12">
    <source>
        <dbReference type="EMBL" id="GBC61675.1"/>
    </source>
</evidence>
<dbReference type="Pfam" id="PF00501">
    <property type="entry name" value="AMP-binding"/>
    <property type="match status" value="1"/>
</dbReference>
<reference evidence="13" key="2">
    <citation type="submission" date="2019-01" db="EMBL/GenBank/DDBJ databases">
        <title>Genome sequence of Desulfonema ishimotonii strain Tokyo 01.</title>
        <authorList>
            <person name="Fukui M."/>
        </authorList>
    </citation>
    <scope>NUCLEOTIDE SEQUENCE [LARGE SCALE GENOMIC DNA]</scope>
    <source>
        <strain evidence="13">Tokyo 01</strain>
    </source>
</reference>
<evidence type="ECO:0000256" key="9">
    <source>
        <dbReference type="PIRNR" id="PIRNR006444"/>
    </source>
</evidence>
<dbReference type="InterPro" id="IPR000873">
    <property type="entry name" value="AMP-dep_synth/lig_dom"/>
</dbReference>
<feature type="domain" description="AMP-dependent ligase C-terminal" evidence="11">
    <location>
        <begin position="335"/>
        <end position="424"/>
    </location>
</feature>
<dbReference type="RefSeq" id="WP_124328936.1">
    <property type="nucleotide sequence ID" value="NZ_BEXT01000001.1"/>
</dbReference>
<evidence type="ECO:0000313" key="13">
    <source>
        <dbReference type="Proteomes" id="UP000288096"/>
    </source>
</evidence>
<dbReference type="PANTHER" id="PTHR43439">
    <property type="entry name" value="PHENYLACETATE-COENZYME A LIGASE"/>
    <property type="match status" value="1"/>
</dbReference>
<dbReference type="InterPro" id="IPR028154">
    <property type="entry name" value="AMP-dep_Lig_C"/>
</dbReference>
<dbReference type="InterPro" id="IPR051414">
    <property type="entry name" value="Adenylate-forming_Reductase"/>
</dbReference>
<evidence type="ECO:0000256" key="2">
    <source>
        <dbReference type="ARBA" id="ARBA00022598"/>
    </source>
</evidence>
<comment type="similarity">
    <text evidence="5 9">Belongs to the phenylacetyl-CoA ligase family.</text>
</comment>
<dbReference type="FunFam" id="3.40.50.12780:FF:000016">
    <property type="entry name" value="Phenylacetate-coenzyme A ligase"/>
    <property type="match status" value="1"/>
</dbReference>
<evidence type="ECO:0000256" key="1">
    <source>
        <dbReference type="ARBA" id="ARBA00011245"/>
    </source>
</evidence>
<dbReference type="UniPathway" id="UPA00930"/>
<evidence type="ECO:0000259" key="11">
    <source>
        <dbReference type="Pfam" id="PF14535"/>
    </source>
</evidence>
<keyword evidence="3 9" id="KW-0547">Nucleotide-binding</keyword>
<evidence type="ECO:0000256" key="7">
    <source>
        <dbReference type="ARBA" id="ARBA00068695"/>
    </source>
</evidence>
<accession>A0A401FXJ0</accession>
<dbReference type="EMBL" id="BEXT01000001">
    <property type="protein sequence ID" value="GBC61675.1"/>
    <property type="molecule type" value="Genomic_DNA"/>
</dbReference>
<comment type="pathway">
    <text evidence="4 9">Aromatic compound metabolism; phenylacetate degradation.</text>
</comment>
<dbReference type="PIRSF" id="PIRSF006444">
    <property type="entry name" value="PaaK"/>
    <property type="match status" value="1"/>
</dbReference>
<dbReference type="GO" id="GO:0010124">
    <property type="term" value="P:phenylacetate catabolic process"/>
    <property type="evidence" value="ECO:0007669"/>
    <property type="project" value="UniProtKB-UniRule"/>
</dbReference>
<dbReference type="SUPFAM" id="SSF56801">
    <property type="entry name" value="Acetyl-CoA synthetase-like"/>
    <property type="match status" value="1"/>
</dbReference>
<name>A0A401FXJ0_9BACT</name>
<feature type="domain" description="AMP-dependent synthetase/ligase" evidence="10">
    <location>
        <begin position="122"/>
        <end position="286"/>
    </location>
</feature>
<dbReference type="AlphaFoldDB" id="A0A401FXJ0"/>
<evidence type="ECO:0000256" key="8">
    <source>
        <dbReference type="ARBA" id="ARBA00075111"/>
    </source>
</evidence>
<dbReference type="CDD" id="cd05913">
    <property type="entry name" value="PaaK"/>
    <property type="match status" value="1"/>
</dbReference>
<dbReference type="GO" id="GO:0047475">
    <property type="term" value="F:phenylacetate-CoA ligase activity"/>
    <property type="evidence" value="ECO:0007669"/>
    <property type="project" value="UniProtKB-EC"/>
</dbReference>
<dbReference type="InterPro" id="IPR011880">
    <property type="entry name" value="PA_CoA_ligase"/>
</dbReference>